<dbReference type="PANTHER" id="PTHR34295:SF1">
    <property type="entry name" value="BIOTIN TRANSPORTER BIOY"/>
    <property type="match status" value="1"/>
</dbReference>
<dbReference type="PIRSF" id="PIRSF016661">
    <property type="entry name" value="BioY"/>
    <property type="match status" value="1"/>
</dbReference>
<dbReference type="InterPro" id="IPR003784">
    <property type="entry name" value="BioY"/>
</dbReference>
<proteinExistence type="inferred from homology"/>
<name>A0A8J7W8J1_9EURY</name>
<evidence type="ECO:0000313" key="3">
    <source>
        <dbReference type="EMBL" id="MBR1368357.1"/>
    </source>
</evidence>
<comment type="caution">
    <text evidence="3">The sequence shown here is derived from an EMBL/GenBank/DDBJ whole genome shotgun (WGS) entry which is preliminary data.</text>
</comment>
<dbReference type="OrthoDB" id="50443at2157"/>
<evidence type="ECO:0000256" key="2">
    <source>
        <dbReference type="SAM" id="Phobius"/>
    </source>
</evidence>
<feature type="transmembrane region" description="Helical" evidence="2">
    <location>
        <begin position="142"/>
        <end position="168"/>
    </location>
</feature>
<dbReference type="AlphaFoldDB" id="A0A8J7W8J1"/>
<feature type="transmembrane region" description="Helical" evidence="2">
    <location>
        <begin position="118"/>
        <end position="136"/>
    </location>
</feature>
<dbReference type="Proteomes" id="UP000730161">
    <property type="component" value="Unassembled WGS sequence"/>
</dbReference>
<feature type="transmembrane region" description="Helical" evidence="2">
    <location>
        <begin position="82"/>
        <end position="106"/>
    </location>
</feature>
<feature type="transmembrane region" description="Helical" evidence="2">
    <location>
        <begin position="20"/>
        <end position="49"/>
    </location>
</feature>
<keyword evidence="2" id="KW-1133">Transmembrane helix</keyword>
<comment type="subcellular location">
    <subcellularLocation>
        <location evidence="1">Cell membrane</location>
        <topology evidence="1">Multi-pass membrane protein</topology>
    </subcellularLocation>
</comment>
<gene>
    <name evidence="3" type="ORF">RJ53_02125</name>
</gene>
<evidence type="ECO:0000313" key="4">
    <source>
        <dbReference type="Proteomes" id="UP000730161"/>
    </source>
</evidence>
<comment type="similarity">
    <text evidence="1">Belongs to the BioY family.</text>
</comment>
<dbReference type="PANTHER" id="PTHR34295">
    <property type="entry name" value="BIOTIN TRANSPORTER BIOY"/>
    <property type="match status" value="1"/>
</dbReference>
<protein>
    <submittedName>
        <fullName evidence="3">Acetyl-COA carboxylase</fullName>
    </submittedName>
</protein>
<evidence type="ECO:0000256" key="1">
    <source>
        <dbReference type="PIRNR" id="PIRNR016661"/>
    </source>
</evidence>
<reference evidence="3" key="1">
    <citation type="submission" date="2014-12" db="EMBL/GenBank/DDBJ databases">
        <authorList>
            <person name="Huang H.-H."/>
            <person name="Chen S.-C."/>
            <person name="Lai M.-C."/>
        </authorList>
    </citation>
    <scope>NUCLEOTIDE SEQUENCE</scope>
    <source>
        <strain evidence="3">K1F9705b</strain>
    </source>
</reference>
<accession>A0A8J7W8J1</accession>
<keyword evidence="1" id="KW-0813">Transport</keyword>
<dbReference type="GO" id="GO:0015225">
    <property type="term" value="F:biotin transmembrane transporter activity"/>
    <property type="evidence" value="ECO:0007669"/>
    <property type="project" value="UniProtKB-UniRule"/>
</dbReference>
<dbReference type="Pfam" id="PF02632">
    <property type="entry name" value="BioY"/>
    <property type="match status" value="1"/>
</dbReference>
<keyword evidence="2" id="KW-0812">Transmembrane</keyword>
<dbReference type="EMBL" id="JWHL01000002">
    <property type="protein sequence ID" value="MBR1368357.1"/>
    <property type="molecule type" value="Genomic_DNA"/>
</dbReference>
<dbReference type="Gene3D" id="1.10.1760.20">
    <property type="match status" value="1"/>
</dbReference>
<dbReference type="RefSeq" id="WP_211529970.1">
    <property type="nucleotide sequence ID" value="NZ_JWHL01000002.1"/>
</dbReference>
<keyword evidence="4" id="KW-1185">Reference proteome</keyword>
<keyword evidence="1 2" id="KW-0472">Membrane</keyword>
<sequence length="172" mass="18003">MYGNIEYAKTLTRTATFAALISIGGWISIVVPFLPLVPFTLQTLFVLLAALVMKRYAILPAALYIILGVCNLPVFHNGTAGLGVLLGPTGGYIIGFLPAALIAGLLCEQTFRHAEITGIVSAGIIIYLFGSAWLSLSTGMPFTAAVIVGVAPFIPGDILKGIAALAIARRVT</sequence>
<organism evidence="3 4">
    <name type="scientific">Methanocalculus chunghsingensis</name>
    <dbReference type="NCBI Taxonomy" id="156457"/>
    <lineage>
        <taxon>Archaea</taxon>
        <taxon>Methanobacteriati</taxon>
        <taxon>Methanobacteriota</taxon>
        <taxon>Stenosarchaea group</taxon>
        <taxon>Methanomicrobia</taxon>
        <taxon>Methanomicrobiales</taxon>
        <taxon>Methanocalculaceae</taxon>
        <taxon>Methanocalculus</taxon>
    </lineage>
</organism>
<keyword evidence="1" id="KW-1003">Cell membrane</keyword>
<dbReference type="GO" id="GO:0005886">
    <property type="term" value="C:plasma membrane"/>
    <property type="evidence" value="ECO:0007669"/>
    <property type="project" value="UniProtKB-SubCell"/>
</dbReference>